<evidence type="ECO:0000313" key="2">
    <source>
        <dbReference type="EMBL" id="GFH55419.1"/>
    </source>
</evidence>
<dbReference type="Proteomes" id="UP001054902">
    <property type="component" value="Unassembled WGS sequence"/>
</dbReference>
<organism evidence="2 3">
    <name type="scientific">Chaetoceros tenuissimus</name>
    <dbReference type="NCBI Taxonomy" id="426638"/>
    <lineage>
        <taxon>Eukaryota</taxon>
        <taxon>Sar</taxon>
        <taxon>Stramenopiles</taxon>
        <taxon>Ochrophyta</taxon>
        <taxon>Bacillariophyta</taxon>
        <taxon>Coscinodiscophyceae</taxon>
        <taxon>Chaetocerotophycidae</taxon>
        <taxon>Chaetocerotales</taxon>
        <taxon>Chaetocerotaceae</taxon>
        <taxon>Chaetoceros</taxon>
    </lineage>
</organism>
<comment type="caution">
    <text evidence="2">The sequence shown here is derived from an EMBL/GenBank/DDBJ whole genome shotgun (WGS) entry which is preliminary data.</text>
</comment>
<proteinExistence type="predicted"/>
<feature type="region of interest" description="Disordered" evidence="1">
    <location>
        <begin position="66"/>
        <end position="88"/>
    </location>
</feature>
<sequence length="114" mass="12582">MQTNFDLQMNTMKSNFEAANTTINNKIALIQNDVSSMDSKLDTGFTNTQSLISQLSNQLNQFVTAFASPTSSSPPRLRKKRQETVNKTLDSTIDDDLLSSIGGEDISDEDNNIC</sequence>
<dbReference type="AlphaFoldDB" id="A0AAD3D0I5"/>
<keyword evidence="3" id="KW-1185">Reference proteome</keyword>
<dbReference type="EMBL" id="BLLK01000048">
    <property type="protein sequence ID" value="GFH55419.1"/>
    <property type="molecule type" value="Genomic_DNA"/>
</dbReference>
<evidence type="ECO:0000256" key="1">
    <source>
        <dbReference type="SAM" id="MobiDB-lite"/>
    </source>
</evidence>
<accession>A0AAD3D0I5</accession>
<reference evidence="2 3" key="1">
    <citation type="journal article" date="2021" name="Sci. Rep.">
        <title>The genome of the diatom Chaetoceros tenuissimus carries an ancient integrated fragment of an extant virus.</title>
        <authorList>
            <person name="Hongo Y."/>
            <person name="Kimura K."/>
            <person name="Takaki Y."/>
            <person name="Yoshida Y."/>
            <person name="Baba S."/>
            <person name="Kobayashi G."/>
            <person name="Nagasaki K."/>
            <person name="Hano T."/>
            <person name="Tomaru Y."/>
        </authorList>
    </citation>
    <scope>NUCLEOTIDE SEQUENCE [LARGE SCALE GENOMIC DNA]</scope>
    <source>
        <strain evidence="2 3">NIES-3715</strain>
    </source>
</reference>
<gene>
    <name evidence="2" type="ORF">CTEN210_11895</name>
</gene>
<protein>
    <submittedName>
        <fullName evidence="2">Uncharacterized protein</fullName>
    </submittedName>
</protein>
<name>A0AAD3D0I5_9STRA</name>
<evidence type="ECO:0000313" key="3">
    <source>
        <dbReference type="Proteomes" id="UP001054902"/>
    </source>
</evidence>